<dbReference type="Proteomes" id="UP000554837">
    <property type="component" value="Unassembled WGS sequence"/>
</dbReference>
<accession>A0A840SBR7</accession>
<dbReference type="AlphaFoldDB" id="A0A840SBR7"/>
<dbReference type="EMBL" id="JACHHO010000013">
    <property type="protein sequence ID" value="MBB5206446.1"/>
    <property type="molecule type" value="Genomic_DNA"/>
</dbReference>
<evidence type="ECO:0000313" key="2">
    <source>
        <dbReference type="Proteomes" id="UP000554837"/>
    </source>
</evidence>
<organism evidence="1 2">
    <name type="scientific">Inhella inkyongensis</name>
    <dbReference type="NCBI Taxonomy" id="392593"/>
    <lineage>
        <taxon>Bacteria</taxon>
        <taxon>Pseudomonadati</taxon>
        <taxon>Pseudomonadota</taxon>
        <taxon>Betaproteobacteria</taxon>
        <taxon>Burkholderiales</taxon>
        <taxon>Sphaerotilaceae</taxon>
        <taxon>Inhella</taxon>
    </lineage>
</organism>
<dbReference type="RefSeq" id="WP_184044819.1">
    <property type="nucleotide sequence ID" value="NZ_JACHHO010000013.1"/>
</dbReference>
<name>A0A840SBR7_9BURK</name>
<proteinExistence type="predicted"/>
<comment type="caution">
    <text evidence="1">The sequence shown here is derived from an EMBL/GenBank/DDBJ whole genome shotgun (WGS) entry which is preliminary data.</text>
</comment>
<sequence length="57" mass="6258">MASVFGLREAPCFDRRLHTLHIAPAFLMSELAREFKLSAGRVSQLIKKAGSAGKDDL</sequence>
<gene>
    <name evidence="1" type="ORF">HNQ51_003792</name>
</gene>
<keyword evidence="2" id="KW-1185">Reference proteome</keyword>
<evidence type="ECO:0000313" key="1">
    <source>
        <dbReference type="EMBL" id="MBB5206446.1"/>
    </source>
</evidence>
<protein>
    <submittedName>
        <fullName evidence="1">Uncharacterized protein</fullName>
    </submittedName>
</protein>
<reference evidence="1 2" key="1">
    <citation type="submission" date="2020-08" db="EMBL/GenBank/DDBJ databases">
        <title>Genomic Encyclopedia of Type Strains, Phase IV (KMG-IV): sequencing the most valuable type-strain genomes for metagenomic binning, comparative biology and taxonomic classification.</title>
        <authorList>
            <person name="Goeker M."/>
        </authorList>
    </citation>
    <scope>NUCLEOTIDE SEQUENCE [LARGE SCALE GENOMIC DNA]</scope>
    <source>
        <strain evidence="1 2">DSM 23958</strain>
    </source>
</reference>